<dbReference type="EMBL" id="KZ613938">
    <property type="protein sequence ID" value="PMD47167.1"/>
    <property type="molecule type" value="Genomic_DNA"/>
</dbReference>
<reference evidence="2 3" key="1">
    <citation type="submission" date="2016-04" db="EMBL/GenBank/DDBJ databases">
        <title>A degradative enzymes factory behind the ericoid mycorrhizal symbiosis.</title>
        <authorList>
            <consortium name="DOE Joint Genome Institute"/>
            <person name="Martino E."/>
            <person name="Morin E."/>
            <person name="Grelet G."/>
            <person name="Kuo A."/>
            <person name="Kohler A."/>
            <person name="Daghino S."/>
            <person name="Barry K."/>
            <person name="Choi C."/>
            <person name="Cichocki N."/>
            <person name="Clum A."/>
            <person name="Copeland A."/>
            <person name="Hainaut M."/>
            <person name="Haridas S."/>
            <person name="Labutti K."/>
            <person name="Lindquist E."/>
            <person name="Lipzen A."/>
            <person name="Khouja H.-R."/>
            <person name="Murat C."/>
            <person name="Ohm R."/>
            <person name="Olson A."/>
            <person name="Spatafora J."/>
            <person name="Veneault-Fourrey C."/>
            <person name="Henrissat B."/>
            <person name="Grigoriev I."/>
            <person name="Martin F."/>
            <person name="Perotto S."/>
        </authorList>
    </citation>
    <scope>NUCLEOTIDE SEQUENCE [LARGE SCALE GENOMIC DNA]</scope>
    <source>
        <strain evidence="2 3">F</strain>
    </source>
</reference>
<proteinExistence type="predicted"/>
<dbReference type="Pfam" id="PF06985">
    <property type="entry name" value="HET"/>
    <property type="match status" value="1"/>
</dbReference>
<evidence type="ECO:0000313" key="2">
    <source>
        <dbReference type="EMBL" id="PMD47167.1"/>
    </source>
</evidence>
<feature type="domain" description="Heterokaryon incompatibility" evidence="1">
    <location>
        <begin position="45"/>
        <end position="178"/>
    </location>
</feature>
<evidence type="ECO:0000313" key="3">
    <source>
        <dbReference type="Proteomes" id="UP000235786"/>
    </source>
</evidence>
<protein>
    <submittedName>
        <fullName evidence="2">HET-domain-containing protein</fullName>
    </submittedName>
</protein>
<accession>A0A2J6S8S4</accession>
<dbReference type="OrthoDB" id="194358at2759"/>
<organism evidence="2 3">
    <name type="scientific">Hyaloscypha variabilis (strain UAMH 11265 / GT02V1 / F)</name>
    <name type="common">Meliniomyces variabilis</name>
    <dbReference type="NCBI Taxonomy" id="1149755"/>
    <lineage>
        <taxon>Eukaryota</taxon>
        <taxon>Fungi</taxon>
        <taxon>Dikarya</taxon>
        <taxon>Ascomycota</taxon>
        <taxon>Pezizomycotina</taxon>
        <taxon>Leotiomycetes</taxon>
        <taxon>Helotiales</taxon>
        <taxon>Hyaloscyphaceae</taxon>
        <taxon>Hyaloscypha</taxon>
        <taxon>Hyaloscypha variabilis</taxon>
    </lineage>
</organism>
<sequence length="590" mass="68008">MEPYIHRPLSYDNGFRILCLEPAVNFEAPLRCSLTEVCLSDKIQYEALSYVWGAPTGDRPLTCDGAELLITPNCELALRHLRLVVGSRSLWVDSVCINQKSTSDRNHQVQQMGEIYRKATHTLIWLGKSDEQTKSAFAGWRELEQRSKRSEILSLHERQYLVEICNKPWFRRVWTIQEVALATECLVLCGSESISWGALISATEHGHTYVEGRVKTVHARFRNLTTRMNSREFYNNRNLARSSTRIWMILAKCRREEATDARDKIFGLFAIITSLGLSIPAPDYSKTLAAVYEELTVRYIQEFHHLGLLELACTFGRDPEIPTWVPDFSDQKFFVSVDTKRSLPNMLVDSTLLIGRSPRKLPLRGKKIAQIDFRLHKSHFLWENLLKFRRLHELGSDQYHLLVPWVSVLREWMSLLDQVKCPTGKDATHLFSWLTTKDLHEAAADAGSYVPICRKVMEYMVESETKRIEKNEFNRAKGFERLQSSPDGVFWYLLSDILRGKVMAWVANCLDTVCEHTLFVLSTGHIGRGPYSIDDEDIVVWFAGAHRPMIIRPVGDNYILIGPAYIHGFKESDFWEEEEDVTKLEIFTLQ</sequence>
<dbReference type="AlphaFoldDB" id="A0A2J6S8S4"/>
<dbReference type="Proteomes" id="UP000235786">
    <property type="component" value="Unassembled WGS sequence"/>
</dbReference>
<dbReference type="Pfam" id="PF26639">
    <property type="entry name" value="Het-6_barrel"/>
    <property type="match status" value="1"/>
</dbReference>
<keyword evidence="3" id="KW-1185">Reference proteome</keyword>
<gene>
    <name evidence="2" type="ORF">L207DRAFT_560748</name>
</gene>
<dbReference type="PANTHER" id="PTHR24148:SF82">
    <property type="entry name" value="HETEROKARYON INCOMPATIBILITY DOMAIN-CONTAINING PROTEIN"/>
    <property type="match status" value="1"/>
</dbReference>
<dbReference type="InterPro" id="IPR010730">
    <property type="entry name" value="HET"/>
</dbReference>
<dbReference type="PANTHER" id="PTHR24148">
    <property type="entry name" value="ANKYRIN REPEAT DOMAIN-CONTAINING PROTEIN 39 HOMOLOG-RELATED"/>
    <property type="match status" value="1"/>
</dbReference>
<evidence type="ECO:0000259" key="1">
    <source>
        <dbReference type="Pfam" id="PF06985"/>
    </source>
</evidence>
<dbReference type="InterPro" id="IPR052895">
    <property type="entry name" value="HetReg/Transcr_Mod"/>
</dbReference>
<name>A0A2J6S8S4_HYAVF</name>